<dbReference type="GO" id="GO:0016020">
    <property type="term" value="C:membrane"/>
    <property type="evidence" value="ECO:0007669"/>
    <property type="project" value="InterPro"/>
</dbReference>
<gene>
    <name evidence="5" type="ORF">EHV15_15565</name>
</gene>
<feature type="region of interest" description="Disordered" evidence="3">
    <location>
        <begin position="499"/>
        <end position="518"/>
    </location>
</feature>
<dbReference type="PIRSF" id="PIRSF005690">
    <property type="entry name" value="GerBA"/>
    <property type="match status" value="1"/>
</dbReference>
<protein>
    <submittedName>
        <fullName evidence="5">Spore germination protein</fullName>
    </submittedName>
</protein>
<dbReference type="OrthoDB" id="1726708at2"/>
<accession>A0A3P3U3D6</accession>
<organism evidence="5 6">
    <name type="scientific">Paenibacillus oralis</name>
    <dbReference type="NCBI Taxonomy" id="2490856"/>
    <lineage>
        <taxon>Bacteria</taxon>
        <taxon>Bacillati</taxon>
        <taxon>Bacillota</taxon>
        <taxon>Bacilli</taxon>
        <taxon>Bacillales</taxon>
        <taxon>Paenibacillaceae</taxon>
        <taxon>Paenibacillus</taxon>
    </lineage>
</organism>
<keyword evidence="6" id="KW-1185">Reference proteome</keyword>
<feature type="transmembrane region" description="Helical" evidence="4">
    <location>
        <begin position="304"/>
        <end position="326"/>
    </location>
</feature>
<dbReference type="InterPro" id="IPR050768">
    <property type="entry name" value="UPF0353/GerABKA_families"/>
</dbReference>
<dbReference type="PANTHER" id="PTHR22550">
    <property type="entry name" value="SPORE GERMINATION PROTEIN"/>
    <property type="match status" value="1"/>
</dbReference>
<dbReference type="EMBL" id="RRCN01000001">
    <property type="protein sequence ID" value="RRJ64179.1"/>
    <property type="molecule type" value="Genomic_DNA"/>
</dbReference>
<evidence type="ECO:0000313" key="6">
    <source>
        <dbReference type="Proteomes" id="UP000267017"/>
    </source>
</evidence>
<evidence type="ECO:0000256" key="1">
    <source>
        <dbReference type="ARBA" id="ARBA00005278"/>
    </source>
</evidence>
<evidence type="ECO:0000256" key="4">
    <source>
        <dbReference type="SAM" id="Phobius"/>
    </source>
</evidence>
<evidence type="ECO:0000313" key="5">
    <source>
        <dbReference type="EMBL" id="RRJ64179.1"/>
    </source>
</evidence>
<evidence type="ECO:0000256" key="3">
    <source>
        <dbReference type="SAM" id="MobiDB-lite"/>
    </source>
</evidence>
<comment type="caution">
    <text evidence="5">The sequence shown here is derived from an EMBL/GenBank/DDBJ whole genome shotgun (WGS) entry which is preliminary data.</text>
</comment>
<name>A0A3P3U3D6_9BACL</name>
<sequence length="518" mass="57426">MKLIGITYAEVPGMSNDTPILKELAHNEQQLRQSFDRCSDIVFRPVSVHGAEVMLLIYTEGMTDTQLLDQILLRLWLNEGEAERLPKREEFGRFVEDTLVAAAGVRKTSQYAALIEGVLEGETAILFEGQSYALLANLTKMEQRGIEEPPSEKVVRGPRDAFTETISVNTSLLRRRIHSPSLKMESMSIGQLTGTEVKLIYMEDVAKPSLVEEVRKRLGKIRIDALNGSGILEELIEEQPFSPFPEIQNTERPDVAAGSLLEGKVVILMENSPFALICPMTYWSGLQSPEDYHERFIYTTFVRWVRYIFVHTSLLLPSLYVALTTFHPQVLPTSLLVSVASAREGVPFPAVFEALLMEFLFEGLREAGIRLPNQIGSAVSIAGTLVIGEAAVQAGIISAPMVIIVATTGIASFAFPRYNLGTAYRMLRFPLLIVSGAFGFYGIVLFITALTIHLVCLNSFGVPYMTPLGPGTVSRESPDDVLVRGPTWKMRKTQRHYLTRASKDPMPGANDAGKKNKE</sequence>
<proteinExistence type="inferred from homology"/>
<keyword evidence="4" id="KW-0812">Transmembrane</keyword>
<dbReference type="Proteomes" id="UP000267017">
    <property type="component" value="Unassembled WGS sequence"/>
</dbReference>
<dbReference type="Pfam" id="PF03323">
    <property type="entry name" value="GerA"/>
    <property type="match status" value="1"/>
</dbReference>
<feature type="transmembrane region" description="Helical" evidence="4">
    <location>
        <begin position="394"/>
        <end position="415"/>
    </location>
</feature>
<comment type="similarity">
    <text evidence="1">Belongs to the GerABKA family.</text>
</comment>
<dbReference type="PANTHER" id="PTHR22550:SF5">
    <property type="entry name" value="LEUCINE ZIPPER PROTEIN 4"/>
    <property type="match status" value="1"/>
</dbReference>
<evidence type="ECO:0000256" key="2">
    <source>
        <dbReference type="ARBA" id="ARBA00023136"/>
    </source>
</evidence>
<reference evidence="5 6" key="1">
    <citation type="submission" date="2018-11" db="EMBL/GenBank/DDBJ databases">
        <title>Genome sequencing of Paenibacillus sp. KCOM 3021 (= ChDC PVNT-B20).</title>
        <authorList>
            <person name="Kook J.-K."/>
            <person name="Park S.-N."/>
            <person name="Lim Y.K."/>
        </authorList>
    </citation>
    <scope>NUCLEOTIDE SEQUENCE [LARGE SCALE GENOMIC DNA]</scope>
    <source>
        <strain evidence="5 6">KCOM 3021</strain>
    </source>
</reference>
<dbReference type="AlphaFoldDB" id="A0A3P3U3D6"/>
<keyword evidence="4" id="KW-1133">Transmembrane helix</keyword>
<keyword evidence="2 4" id="KW-0472">Membrane</keyword>
<dbReference type="InterPro" id="IPR004995">
    <property type="entry name" value="Spore_Ger"/>
</dbReference>
<feature type="transmembrane region" description="Helical" evidence="4">
    <location>
        <begin position="427"/>
        <end position="455"/>
    </location>
</feature>
<dbReference type="GO" id="GO:0009847">
    <property type="term" value="P:spore germination"/>
    <property type="evidence" value="ECO:0007669"/>
    <property type="project" value="InterPro"/>
</dbReference>